<dbReference type="KEGG" id="kal:KALB_6379"/>
<evidence type="ECO:0000256" key="1">
    <source>
        <dbReference type="ARBA" id="ARBA00023015"/>
    </source>
</evidence>
<feature type="domain" description="HTH hxlR-type" evidence="5">
    <location>
        <begin position="178"/>
        <end position="267"/>
    </location>
</feature>
<keyword evidence="2" id="KW-0238">DNA-binding</keyword>
<name>W5WNK6_9PSEU</name>
<dbReference type="eggNOG" id="COG1733">
    <property type="taxonomic scope" value="Bacteria"/>
</dbReference>
<gene>
    <name evidence="6" type="ORF">KALB_6379</name>
</gene>
<dbReference type="InterPro" id="IPR036390">
    <property type="entry name" value="WH_DNA-bd_sf"/>
</dbReference>
<keyword evidence="1" id="KW-0805">Transcription regulation</keyword>
<dbReference type="Pfam" id="PF01638">
    <property type="entry name" value="HxlR"/>
    <property type="match status" value="2"/>
</dbReference>
<sequence>MSRLTTQAPTVLRAGGPNAVGVMLGLLGDEWTLLILREALLGARRFVDWRARLPISNAVLTARLNRLAGAGLLDRHAYQDRPPRWEYRLTERGAGVWPVLLCIWAWEAAWVPEHVERLPVRVHAACGQAFDPVLVCAACEQPVTAAPDQLTGGFGPSGGWARSVPDASTRRRSAGGDAGLFPQTTALMGNRWSAALLGAAFLGVHRFAEFQRCLAAPPTVVADRIRRFCELGVLRERDYRLTAKGRAFLPVVLTAVDWAQRWFHAEEGPALEHVHTACGASFSPALSCSACAGRLCRVDVRVRTDTVTMLDPASRSRR</sequence>
<dbReference type="PANTHER" id="PTHR33204:SF18">
    <property type="entry name" value="TRANSCRIPTIONAL REGULATORY PROTEIN"/>
    <property type="match status" value="1"/>
</dbReference>
<dbReference type="InterPro" id="IPR036388">
    <property type="entry name" value="WH-like_DNA-bd_sf"/>
</dbReference>
<dbReference type="PATRIC" id="fig|1449976.3.peg.6401"/>
<feature type="domain" description="HTH hxlR-type" evidence="5">
    <location>
        <begin position="16"/>
        <end position="115"/>
    </location>
</feature>
<dbReference type="HOGENOM" id="CLU_068247_0_0_11"/>
<dbReference type="GO" id="GO:0003677">
    <property type="term" value="F:DNA binding"/>
    <property type="evidence" value="ECO:0007669"/>
    <property type="project" value="UniProtKB-KW"/>
</dbReference>
<keyword evidence="7" id="KW-1185">Reference proteome</keyword>
<dbReference type="SUPFAM" id="SSF46785">
    <property type="entry name" value="Winged helix' DNA-binding domain"/>
    <property type="match status" value="2"/>
</dbReference>
<organism evidence="6 7">
    <name type="scientific">Kutzneria albida DSM 43870</name>
    <dbReference type="NCBI Taxonomy" id="1449976"/>
    <lineage>
        <taxon>Bacteria</taxon>
        <taxon>Bacillati</taxon>
        <taxon>Actinomycetota</taxon>
        <taxon>Actinomycetes</taxon>
        <taxon>Pseudonocardiales</taxon>
        <taxon>Pseudonocardiaceae</taxon>
        <taxon>Kutzneria</taxon>
    </lineage>
</organism>
<feature type="region of interest" description="Disordered" evidence="4">
    <location>
        <begin position="154"/>
        <end position="176"/>
    </location>
</feature>
<dbReference type="InterPro" id="IPR002577">
    <property type="entry name" value="HTH_HxlR"/>
</dbReference>
<dbReference type="PROSITE" id="PS51118">
    <property type="entry name" value="HTH_HXLR"/>
    <property type="match status" value="2"/>
</dbReference>
<evidence type="ECO:0000313" key="6">
    <source>
        <dbReference type="EMBL" id="AHH99739.1"/>
    </source>
</evidence>
<dbReference type="AlphaFoldDB" id="W5WNK6"/>
<evidence type="ECO:0000313" key="7">
    <source>
        <dbReference type="Proteomes" id="UP000019225"/>
    </source>
</evidence>
<dbReference type="Gene3D" id="1.10.10.10">
    <property type="entry name" value="Winged helix-like DNA-binding domain superfamily/Winged helix DNA-binding domain"/>
    <property type="match status" value="2"/>
</dbReference>
<evidence type="ECO:0000256" key="2">
    <source>
        <dbReference type="ARBA" id="ARBA00023125"/>
    </source>
</evidence>
<proteinExistence type="predicted"/>
<evidence type="ECO:0000259" key="5">
    <source>
        <dbReference type="PROSITE" id="PS51118"/>
    </source>
</evidence>
<accession>W5WNK6</accession>
<keyword evidence="3" id="KW-0804">Transcription</keyword>
<dbReference type="PANTHER" id="PTHR33204">
    <property type="entry name" value="TRANSCRIPTIONAL REGULATOR, MARR FAMILY"/>
    <property type="match status" value="1"/>
</dbReference>
<dbReference type="STRING" id="1449976.KALB_6379"/>
<dbReference type="EMBL" id="CP007155">
    <property type="protein sequence ID" value="AHH99739.1"/>
    <property type="molecule type" value="Genomic_DNA"/>
</dbReference>
<reference evidence="6 7" key="1">
    <citation type="journal article" date="2014" name="BMC Genomics">
        <title>Complete genome sequence of producer of the glycopeptide antibiotic Aculeximycin Kutzneria albida DSM 43870T, a representative of minor genus of Pseudonocardiaceae.</title>
        <authorList>
            <person name="Rebets Y."/>
            <person name="Tokovenko B."/>
            <person name="Lushchyk I."/>
            <person name="Ruckert C."/>
            <person name="Zaburannyi N."/>
            <person name="Bechthold A."/>
            <person name="Kalinowski J."/>
            <person name="Luzhetskyy A."/>
        </authorList>
    </citation>
    <scope>NUCLEOTIDE SEQUENCE [LARGE SCALE GENOMIC DNA]</scope>
    <source>
        <strain evidence="6">DSM 43870</strain>
    </source>
</reference>
<evidence type="ECO:0000256" key="4">
    <source>
        <dbReference type="SAM" id="MobiDB-lite"/>
    </source>
</evidence>
<protein>
    <recommendedName>
        <fullName evidence="5">HTH hxlR-type domain-containing protein</fullName>
    </recommendedName>
</protein>
<evidence type="ECO:0000256" key="3">
    <source>
        <dbReference type="ARBA" id="ARBA00023163"/>
    </source>
</evidence>
<dbReference type="RefSeq" id="WP_042220998.1">
    <property type="nucleotide sequence ID" value="NZ_CP007155.1"/>
</dbReference>
<dbReference type="Proteomes" id="UP000019225">
    <property type="component" value="Chromosome"/>
</dbReference>